<name>A0A212KYB1_9BACT</name>
<reference evidence="1" key="1">
    <citation type="submission" date="2016-08" db="EMBL/GenBank/DDBJ databases">
        <authorList>
            <person name="Seilhamer J.J."/>
        </authorList>
    </citation>
    <scope>NUCLEOTIDE SEQUENCE</scope>
    <source>
        <strain evidence="1">86-1</strain>
    </source>
</reference>
<evidence type="ECO:0000313" key="1">
    <source>
        <dbReference type="EMBL" id="SCM70288.1"/>
    </source>
</evidence>
<proteinExistence type="predicted"/>
<organism evidence="1">
    <name type="scientific">uncultured Desulfovibrio sp</name>
    <dbReference type="NCBI Taxonomy" id="167968"/>
    <lineage>
        <taxon>Bacteria</taxon>
        <taxon>Pseudomonadati</taxon>
        <taxon>Thermodesulfobacteriota</taxon>
        <taxon>Desulfovibrionia</taxon>
        <taxon>Desulfovibrionales</taxon>
        <taxon>Desulfovibrionaceae</taxon>
        <taxon>Desulfovibrio</taxon>
        <taxon>environmental samples</taxon>
    </lineage>
</organism>
<gene>
    <name evidence="1" type="ORF">KL86DES1_10312</name>
</gene>
<dbReference type="AlphaFoldDB" id="A0A212KYB1"/>
<dbReference type="EMBL" id="FMJC01000001">
    <property type="protein sequence ID" value="SCM70288.1"/>
    <property type="molecule type" value="Genomic_DNA"/>
</dbReference>
<protein>
    <submittedName>
        <fullName evidence="1">Uncharacterized protein</fullName>
    </submittedName>
</protein>
<accession>A0A212KYB1</accession>
<sequence length="91" mass="10136">MCPGRSARICLHNSSRSSAGNPAFRAGEAVRQKIYISDALVTASVSYCLVLVPDGPEQQLLLWHRSTGEKSPICVNSVPRLLKFFNRRRCF</sequence>